<evidence type="ECO:0000313" key="10">
    <source>
        <dbReference type="Proteomes" id="UP000663852"/>
    </source>
</evidence>
<evidence type="ECO:0000256" key="4">
    <source>
        <dbReference type="ARBA" id="ARBA00022833"/>
    </source>
</evidence>
<evidence type="ECO:0000256" key="7">
    <source>
        <dbReference type="SAM" id="MobiDB-lite"/>
    </source>
</evidence>
<name>A0A814BMB6_ADIRI</name>
<feature type="region of interest" description="Disordered" evidence="7">
    <location>
        <begin position="697"/>
        <end position="729"/>
    </location>
</feature>
<dbReference type="Proteomes" id="UP000663852">
    <property type="component" value="Unassembled WGS sequence"/>
</dbReference>
<dbReference type="Gene3D" id="3.10.20.90">
    <property type="entry name" value="Phosphatidylinositol 3-kinase Catalytic Subunit, Chain A, domain 1"/>
    <property type="match status" value="1"/>
</dbReference>
<dbReference type="PROSITE" id="PS50089">
    <property type="entry name" value="ZF_RING_2"/>
    <property type="match status" value="1"/>
</dbReference>
<dbReference type="Pfam" id="PF00097">
    <property type="entry name" value="zf-C3HC4"/>
    <property type="match status" value="1"/>
</dbReference>
<proteinExistence type="predicted"/>
<gene>
    <name evidence="9" type="ORF">EDS130_LOCUS11182</name>
</gene>
<dbReference type="InterPro" id="IPR001841">
    <property type="entry name" value="Znf_RING"/>
</dbReference>
<feature type="region of interest" description="Disordered" evidence="7">
    <location>
        <begin position="647"/>
        <end position="671"/>
    </location>
</feature>
<accession>A0A814BMB6</accession>
<feature type="region of interest" description="Disordered" evidence="7">
    <location>
        <begin position="26"/>
        <end position="48"/>
    </location>
</feature>
<dbReference type="SMART" id="SM00184">
    <property type="entry name" value="RING"/>
    <property type="match status" value="1"/>
</dbReference>
<evidence type="ECO:0000313" key="9">
    <source>
        <dbReference type="EMBL" id="CAF0928817.1"/>
    </source>
</evidence>
<feature type="compositionally biased region" description="Polar residues" evidence="7">
    <location>
        <begin position="700"/>
        <end position="715"/>
    </location>
</feature>
<feature type="domain" description="RING-type" evidence="8">
    <location>
        <begin position="77"/>
        <end position="119"/>
    </location>
</feature>
<sequence>MTSRSNEPSEKLHGSQIEVCRHTQSSKWYSLKPKRSADSSLDRTSHEKSSRQTHKHYCIMVSPKKLTLDVINEHLTCRLCSGYLIDAWTINECLHSFCRPCIFSYFNDQDENTTCPVCSTVPHPANPLLGITKDCWLQQIVYKLVPSLFKREMCQRRMFYDSNPESKTKLIDQYTKTHASQMGCREEELGELSERCLFQQKDRLNNKEIVYITLEYNQTHEMYFLECSSNMPISILKQYLKKVLPLSKRTRYQIDILYDHKVLLDSLILNHISAWKGNQSEKQKQLHLYYQVIVIEREEPGNEEQDTTVLQPVTNTIEPKPPAFIRSANIYNHINPSTFVHTTPFTPAEARTISLNNSATEQLQGNETVELIKPKECTLLDCKTMTITTPIHYSMNPLNELSKSKKRLKKPNSNDQPSTKKPKTEKKKKIKEEQKLIPIAPANPPITPSENENPNEIVEQKQLSYSEVIQEANKLLAADEPLTPNNNPSTSAPVSLTNPTTTRLTKPIATVSPLHTSKNNHNRVLEKSDEDQLMDLSKSNVISAEIPIKSEPKKRSRQNSSSTTRTKVSRHSNKSTNDEGTDLSKSIKKTPSSQFLPPPMLPPPSQQQMFQNLFHTFQNQANYWPMSPWPVPPPIALMGDPRNYYAQPWHAPPPTPSSQASLGQGPKDLSSASLHDFINETSNPVFPLPPSSALLSPASNFSRTPSANSLHLQHSTNRHRPTALNGTLS</sequence>
<evidence type="ECO:0000256" key="1">
    <source>
        <dbReference type="ARBA" id="ARBA00004123"/>
    </source>
</evidence>
<comment type="subcellular location">
    <subcellularLocation>
        <location evidence="1">Nucleus</location>
    </subcellularLocation>
</comment>
<feature type="compositionally biased region" description="Polar residues" evidence="7">
    <location>
        <begin position="483"/>
        <end position="504"/>
    </location>
</feature>
<keyword evidence="3 6" id="KW-0863">Zinc-finger</keyword>
<comment type="caution">
    <text evidence="9">The sequence shown here is derived from an EMBL/GenBank/DDBJ whole genome shotgun (WGS) entry which is preliminary data.</text>
</comment>
<dbReference type="Gene3D" id="3.30.40.10">
    <property type="entry name" value="Zinc/RING finger domain, C3HC4 (zinc finger)"/>
    <property type="match status" value="1"/>
</dbReference>
<feature type="region of interest" description="Disordered" evidence="7">
    <location>
        <begin position="478"/>
        <end position="532"/>
    </location>
</feature>
<keyword evidence="5" id="KW-0539">Nucleus</keyword>
<keyword evidence="2" id="KW-0479">Metal-binding</keyword>
<feature type="compositionally biased region" description="Basic residues" evidence="7">
    <location>
        <begin position="420"/>
        <end position="429"/>
    </location>
</feature>
<dbReference type="InterPro" id="IPR051507">
    <property type="entry name" value="PcG_RING_finger"/>
</dbReference>
<dbReference type="InterPro" id="IPR013083">
    <property type="entry name" value="Znf_RING/FYVE/PHD"/>
</dbReference>
<dbReference type="FunFam" id="3.30.40.10:FF:000033">
    <property type="entry name" value="Polycomb group RING finger protein 3"/>
    <property type="match status" value="1"/>
</dbReference>
<evidence type="ECO:0000256" key="5">
    <source>
        <dbReference type="ARBA" id="ARBA00023242"/>
    </source>
</evidence>
<organism evidence="9 10">
    <name type="scientific">Adineta ricciae</name>
    <name type="common">Rotifer</name>
    <dbReference type="NCBI Taxonomy" id="249248"/>
    <lineage>
        <taxon>Eukaryota</taxon>
        <taxon>Metazoa</taxon>
        <taxon>Spiralia</taxon>
        <taxon>Gnathifera</taxon>
        <taxon>Rotifera</taxon>
        <taxon>Eurotatoria</taxon>
        <taxon>Bdelloidea</taxon>
        <taxon>Adinetida</taxon>
        <taxon>Adinetidae</taxon>
        <taxon>Adineta</taxon>
    </lineage>
</organism>
<dbReference type="OrthoDB" id="1305878at2759"/>
<keyword evidence="4" id="KW-0862">Zinc</keyword>
<reference evidence="9" key="1">
    <citation type="submission" date="2021-02" db="EMBL/GenBank/DDBJ databases">
        <authorList>
            <person name="Nowell W R."/>
        </authorList>
    </citation>
    <scope>NUCLEOTIDE SEQUENCE</scope>
</reference>
<feature type="region of interest" description="Disordered" evidence="7">
    <location>
        <begin position="544"/>
        <end position="607"/>
    </location>
</feature>
<protein>
    <recommendedName>
        <fullName evidence="8">RING-type domain-containing protein</fullName>
    </recommendedName>
</protein>
<dbReference type="SUPFAM" id="SSF57850">
    <property type="entry name" value="RING/U-box"/>
    <property type="match status" value="1"/>
</dbReference>
<dbReference type="PROSITE" id="PS00518">
    <property type="entry name" value="ZF_RING_1"/>
    <property type="match status" value="1"/>
</dbReference>
<dbReference type="AlphaFoldDB" id="A0A814BMB6"/>
<dbReference type="PANTHER" id="PTHR45893">
    <property type="entry name" value="POLYCOMB GROUP RING FINGER PROTEIN"/>
    <property type="match status" value="1"/>
</dbReference>
<dbReference type="GO" id="GO:0031519">
    <property type="term" value="C:PcG protein complex"/>
    <property type="evidence" value="ECO:0007669"/>
    <property type="project" value="UniProtKB-ARBA"/>
</dbReference>
<evidence type="ECO:0000256" key="6">
    <source>
        <dbReference type="PROSITE-ProRule" id="PRU00175"/>
    </source>
</evidence>
<dbReference type="InterPro" id="IPR018957">
    <property type="entry name" value="Znf_C3HC4_RING-type"/>
</dbReference>
<dbReference type="EMBL" id="CAJNOJ010000040">
    <property type="protein sequence ID" value="CAF0928817.1"/>
    <property type="molecule type" value="Genomic_DNA"/>
</dbReference>
<evidence type="ECO:0000256" key="2">
    <source>
        <dbReference type="ARBA" id="ARBA00022723"/>
    </source>
</evidence>
<feature type="region of interest" description="Disordered" evidence="7">
    <location>
        <begin position="402"/>
        <end position="434"/>
    </location>
</feature>
<feature type="compositionally biased region" description="Basic and acidic residues" evidence="7">
    <location>
        <begin position="35"/>
        <end position="48"/>
    </location>
</feature>
<evidence type="ECO:0000259" key="8">
    <source>
        <dbReference type="PROSITE" id="PS50089"/>
    </source>
</evidence>
<dbReference type="InterPro" id="IPR017907">
    <property type="entry name" value="Znf_RING_CS"/>
</dbReference>
<dbReference type="GO" id="GO:0008270">
    <property type="term" value="F:zinc ion binding"/>
    <property type="evidence" value="ECO:0007669"/>
    <property type="project" value="UniProtKB-KW"/>
</dbReference>
<evidence type="ECO:0000256" key="3">
    <source>
        <dbReference type="ARBA" id="ARBA00022771"/>
    </source>
</evidence>
<feature type="compositionally biased region" description="Pro residues" evidence="7">
    <location>
        <begin position="596"/>
        <end position="605"/>
    </location>
</feature>